<dbReference type="EMBL" id="CP068053">
    <property type="protein sequence ID" value="QQS98514.1"/>
    <property type="molecule type" value="Genomic_DNA"/>
</dbReference>
<feature type="transmembrane region" description="Helical" evidence="7">
    <location>
        <begin position="244"/>
        <end position="266"/>
    </location>
</feature>
<protein>
    <submittedName>
        <fullName evidence="9">MFS transporter</fullName>
    </submittedName>
</protein>
<feature type="transmembrane region" description="Helical" evidence="7">
    <location>
        <begin position="138"/>
        <end position="160"/>
    </location>
</feature>
<dbReference type="GO" id="GO:0022857">
    <property type="term" value="F:transmembrane transporter activity"/>
    <property type="evidence" value="ECO:0007669"/>
    <property type="project" value="InterPro"/>
</dbReference>
<keyword evidence="10" id="KW-1185">Reference proteome</keyword>
<feature type="transmembrane region" description="Helical" evidence="7">
    <location>
        <begin position="298"/>
        <end position="320"/>
    </location>
</feature>
<comment type="subcellular location">
    <subcellularLocation>
        <location evidence="1">Cell membrane</location>
        <topology evidence="1">Multi-pass membrane protein</topology>
    </subcellularLocation>
</comment>
<evidence type="ECO:0000256" key="5">
    <source>
        <dbReference type="ARBA" id="ARBA00022989"/>
    </source>
</evidence>
<dbReference type="PANTHER" id="PTHR43124">
    <property type="entry name" value="PURINE EFFLUX PUMP PBUE"/>
    <property type="match status" value="1"/>
</dbReference>
<feature type="transmembrane region" description="Helical" evidence="7">
    <location>
        <begin position="362"/>
        <end position="382"/>
    </location>
</feature>
<feature type="transmembrane region" description="Helical" evidence="7">
    <location>
        <begin position="79"/>
        <end position="99"/>
    </location>
</feature>
<dbReference type="RefSeq" id="WP_040373220.1">
    <property type="nucleotide sequence ID" value="NZ_CP068053.1"/>
</dbReference>
<feature type="transmembrane region" description="Helical" evidence="7">
    <location>
        <begin position="332"/>
        <end position="356"/>
    </location>
</feature>
<keyword evidence="5 7" id="KW-1133">Transmembrane helix</keyword>
<keyword evidence="2" id="KW-0813">Transport</keyword>
<dbReference type="Gene3D" id="1.20.1250.20">
    <property type="entry name" value="MFS general substrate transporter like domains"/>
    <property type="match status" value="1"/>
</dbReference>
<dbReference type="SUPFAM" id="SSF103473">
    <property type="entry name" value="MFS general substrate transporter"/>
    <property type="match status" value="1"/>
</dbReference>
<dbReference type="InterPro" id="IPR050189">
    <property type="entry name" value="MFS_Efflux_Transporters"/>
</dbReference>
<evidence type="ECO:0000259" key="8">
    <source>
        <dbReference type="PROSITE" id="PS50850"/>
    </source>
</evidence>
<dbReference type="AlphaFoldDB" id="A0A974NIY3"/>
<gene>
    <name evidence="9" type="ORF">I6J18_12130</name>
</gene>
<dbReference type="InterPro" id="IPR020846">
    <property type="entry name" value="MFS_dom"/>
</dbReference>
<feature type="transmembrane region" description="Helical" evidence="7">
    <location>
        <begin position="206"/>
        <end position="224"/>
    </location>
</feature>
<dbReference type="GO" id="GO:0005886">
    <property type="term" value="C:plasma membrane"/>
    <property type="evidence" value="ECO:0007669"/>
    <property type="project" value="UniProtKB-SubCell"/>
</dbReference>
<feature type="domain" description="Major facilitator superfamily (MFS) profile" evidence="8">
    <location>
        <begin position="13"/>
        <end position="387"/>
    </location>
</feature>
<dbReference type="PANTHER" id="PTHR43124:SF3">
    <property type="entry name" value="CHLORAMPHENICOL EFFLUX PUMP RV0191"/>
    <property type="match status" value="1"/>
</dbReference>
<reference evidence="9 10" key="1">
    <citation type="submission" date="2021-01" db="EMBL/GenBank/DDBJ databases">
        <title>FDA dAtabase for Regulatory Grade micrObial Sequences (FDA-ARGOS): Supporting development and validation of Infectious Disease Dx tests.</title>
        <authorList>
            <person name="Nelson B."/>
            <person name="Plummer A."/>
            <person name="Tallon L."/>
            <person name="Sadzewicz L."/>
            <person name="Zhao X."/>
            <person name="Boylan J."/>
            <person name="Ott S."/>
            <person name="Bowen H."/>
            <person name="Vavikolanu K."/>
            <person name="Mehta A."/>
            <person name="Aluvathingal J."/>
            <person name="Nadendla S."/>
            <person name="Myers T."/>
            <person name="Yan Y."/>
            <person name="Sichtig H."/>
        </authorList>
    </citation>
    <scope>NUCLEOTIDE SEQUENCE [LARGE SCALE GENOMIC DNA]</scope>
    <source>
        <strain evidence="9 10">FDAARGOS_1161</strain>
    </source>
</reference>
<evidence type="ECO:0000256" key="2">
    <source>
        <dbReference type="ARBA" id="ARBA00022448"/>
    </source>
</evidence>
<keyword evidence="3" id="KW-1003">Cell membrane</keyword>
<dbReference type="CDD" id="cd17324">
    <property type="entry name" value="MFS_NepI_like"/>
    <property type="match status" value="1"/>
</dbReference>
<evidence type="ECO:0000256" key="3">
    <source>
        <dbReference type="ARBA" id="ARBA00022475"/>
    </source>
</evidence>
<dbReference type="PROSITE" id="PS50850">
    <property type="entry name" value="MFS"/>
    <property type="match status" value="1"/>
</dbReference>
<proteinExistence type="predicted"/>
<dbReference type="Pfam" id="PF07690">
    <property type="entry name" value="MFS_1"/>
    <property type="match status" value="1"/>
</dbReference>
<evidence type="ECO:0000256" key="4">
    <source>
        <dbReference type="ARBA" id="ARBA00022692"/>
    </source>
</evidence>
<dbReference type="InterPro" id="IPR036259">
    <property type="entry name" value="MFS_trans_sf"/>
</dbReference>
<dbReference type="KEGG" id="ppsr:I6J18_12130"/>
<feature type="transmembrane region" description="Helical" evidence="7">
    <location>
        <begin position="166"/>
        <end position="186"/>
    </location>
</feature>
<feature type="transmembrane region" description="Helical" evidence="7">
    <location>
        <begin position="105"/>
        <end position="126"/>
    </location>
</feature>
<evidence type="ECO:0000313" key="9">
    <source>
        <dbReference type="EMBL" id="QQS98514.1"/>
    </source>
</evidence>
<evidence type="ECO:0000256" key="7">
    <source>
        <dbReference type="SAM" id="Phobius"/>
    </source>
</evidence>
<evidence type="ECO:0000313" key="10">
    <source>
        <dbReference type="Proteomes" id="UP000595254"/>
    </source>
</evidence>
<feature type="transmembrane region" description="Helical" evidence="7">
    <location>
        <begin position="273"/>
        <end position="292"/>
    </location>
</feature>
<evidence type="ECO:0000256" key="1">
    <source>
        <dbReference type="ARBA" id="ARBA00004651"/>
    </source>
</evidence>
<accession>A0A974NIY3</accession>
<feature type="transmembrane region" description="Helical" evidence="7">
    <location>
        <begin position="47"/>
        <end position="67"/>
    </location>
</feature>
<evidence type="ECO:0000256" key="6">
    <source>
        <dbReference type="ARBA" id="ARBA00023136"/>
    </source>
</evidence>
<keyword evidence="6 7" id="KW-0472">Membrane</keyword>
<sequence>MESQSKKDFPLFALLALALVTLIVMMTEVLPAGLLPEISQSLAVSEGLSGQLVTAYALGSVLTAIPLSIYTKKINRKRLLVSLIILFLLFNSLVVFSPWFSLTLIARFICGIASGSIWGMIASYALRMVTNGALKGRGIAIASLGTPIALSFGVPLGTYIGSTFQWRFAFGLMSILCVIVLIWIIVKIPDFEAQKENKHASFKGILTIKGVIPFLCVVFIWMFAHNVIYTYIAPYLSQYGVAKQLSIILFVFGLASVIGIWLMGMLIDRHLQVLALSCLVIFAAVSLIFILLHDAKWLVYICVILWGLSMGGVPTLLQTALARTVGEHKLDIAMPICTTSWNIAITLAGISGGYMVESWSVNALPLVSLALLFITFIMIIFLKKSPFKANKNMTSS</sequence>
<name>A0A974NIY3_PERPY</name>
<keyword evidence="4 7" id="KW-0812">Transmembrane</keyword>
<dbReference type="Proteomes" id="UP000595254">
    <property type="component" value="Chromosome"/>
</dbReference>
<dbReference type="InterPro" id="IPR011701">
    <property type="entry name" value="MFS"/>
</dbReference>
<organism evidence="9 10">
    <name type="scientific">Peribacillus psychrosaccharolyticus</name>
    <name type="common">Bacillus psychrosaccharolyticus</name>
    <dbReference type="NCBI Taxonomy" id="1407"/>
    <lineage>
        <taxon>Bacteria</taxon>
        <taxon>Bacillati</taxon>
        <taxon>Bacillota</taxon>
        <taxon>Bacilli</taxon>
        <taxon>Bacillales</taxon>
        <taxon>Bacillaceae</taxon>
        <taxon>Peribacillus</taxon>
    </lineage>
</organism>